<keyword evidence="1" id="KW-0812">Transmembrane</keyword>
<evidence type="ECO:0000313" key="2">
    <source>
        <dbReference type="EMBL" id="GAI97675.1"/>
    </source>
</evidence>
<dbReference type="EMBL" id="BARW01017002">
    <property type="protein sequence ID" value="GAI97675.1"/>
    <property type="molecule type" value="Genomic_DNA"/>
</dbReference>
<feature type="transmembrane region" description="Helical" evidence="1">
    <location>
        <begin position="52"/>
        <end position="76"/>
    </location>
</feature>
<reference evidence="2" key="1">
    <citation type="journal article" date="2014" name="Front. Microbiol.">
        <title>High frequency of phylogenetically diverse reductive dehalogenase-homologous genes in deep subseafloor sedimentary metagenomes.</title>
        <authorList>
            <person name="Kawai M."/>
            <person name="Futagami T."/>
            <person name="Toyoda A."/>
            <person name="Takaki Y."/>
            <person name="Nishi S."/>
            <person name="Hori S."/>
            <person name="Arai W."/>
            <person name="Tsubouchi T."/>
            <person name="Morono Y."/>
            <person name="Uchiyama I."/>
            <person name="Ito T."/>
            <person name="Fujiyama A."/>
            <person name="Inagaki F."/>
            <person name="Takami H."/>
        </authorList>
    </citation>
    <scope>NUCLEOTIDE SEQUENCE</scope>
    <source>
        <strain evidence="2">Expedition CK06-06</strain>
    </source>
</reference>
<comment type="caution">
    <text evidence="2">The sequence shown here is derived from an EMBL/GenBank/DDBJ whole genome shotgun (WGS) entry which is preliminary data.</text>
</comment>
<keyword evidence="1" id="KW-1133">Transmembrane helix</keyword>
<dbReference type="PANTHER" id="PTHR43471">
    <property type="entry name" value="ABC TRANSPORTER PERMEASE"/>
    <property type="match status" value="1"/>
</dbReference>
<feature type="transmembrane region" description="Helical" evidence="1">
    <location>
        <begin position="237"/>
        <end position="258"/>
    </location>
</feature>
<evidence type="ECO:0008006" key="3">
    <source>
        <dbReference type="Google" id="ProtNLM"/>
    </source>
</evidence>
<feature type="transmembrane region" description="Helical" evidence="1">
    <location>
        <begin position="24"/>
        <end position="46"/>
    </location>
</feature>
<dbReference type="Pfam" id="PF12730">
    <property type="entry name" value="ABC2_membrane_4"/>
    <property type="match status" value="1"/>
</dbReference>
<keyword evidence="1" id="KW-0472">Membrane</keyword>
<accession>X1UCS6</accession>
<sequence length="265" mass="28482">MSEFEKLRVVTGYEFLKHIRRRRLYVILGLALIAELAVIIGVPVLMDGYPDSMLVMAALLTVGASLAAIGAIFFAGDAIAGEFESKTGFILFTNPVRRITLVTGKYLASCIAVTLLIIFSYVIISISLLAIYGDIPIETVKSFGLCLLFAGSVLSVTFFFSSVSKGAMGATVITLLFIMVISGIIESVLLFAGKPYWFLLSTGGDSIAAVYGGYELLLGGIMPQGVELPFEMETMDIGLTAIAMVVYLVVGFVLSIWISGRRQLA</sequence>
<feature type="transmembrane region" description="Helical" evidence="1">
    <location>
        <begin position="106"/>
        <end position="130"/>
    </location>
</feature>
<gene>
    <name evidence="2" type="ORF">S12H4_29469</name>
</gene>
<name>X1UCS6_9ZZZZ</name>
<organism evidence="2">
    <name type="scientific">marine sediment metagenome</name>
    <dbReference type="NCBI Taxonomy" id="412755"/>
    <lineage>
        <taxon>unclassified sequences</taxon>
        <taxon>metagenomes</taxon>
        <taxon>ecological metagenomes</taxon>
    </lineage>
</organism>
<feature type="transmembrane region" description="Helical" evidence="1">
    <location>
        <begin position="142"/>
        <end position="160"/>
    </location>
</feature>
<dbReference type="AlphaFoldDB" id="X1UCS6"/>
<feature type="transmembrane region" description="Helical" evidence="1">
    <location>
        <begin position="172"/>
        <end position="192"/>
    </location>
</feature>
<protein>
    <recommendedName>
        <fullName evidence="3">ABC-2 type transporter domain-containing protein</fullName>
    </recommendedName>
</protein>
<proteinExistence type="predicted"/>
<evidence type="ECO:0000256" key="1">
    <source>
        <dbReference type="SAM" id="Phobius"/>
    </source>
</evidence>